<dbReference type="Proteomes" id="UP000176751">
    <property type="component" value="Unassembled WGS sequence"/>
</dbReference>
<dbReference type="EMBL" id="MFCA01000028">
    <property type="protein sequence ID" value="OGE01371.1"/>
    <property type="molecule type" value="Genomic_DNA"/>
</dbReference>
<dbReference type="STRING" id="1797737.A2196_04445"/>
<evidence type="ECO:0000256" key="1">
    <source>
        <dbReference type="SAM" id="MobiDB-lite"/>
    </source>
</evidence>
<evidence type="ECO:0000313" key="2">
    <source>
        <dbReference type="EMBL" id="OGE01371.1"/>
    </source>
</evidence>
<feature type="compositionally biased region" description="Polar residues" evidence="1">
    <location>
        <begin position="1"/>
        <end position="29"/>
    </location>
</feature>
<evidence type="ECO:0000313" key="3">
    <source>
        <dbReference type="Proteomes" id="UP000176751"/>
    </source>
</evidence>
<gene>
    <name evidence="2" type="ORF">A2196_04445</name>
</gene>
<accession>A0A1F5HB75</accession>
<name>A0A1F5HB75_9BACT</name>
<sequence length="170" mass="18118">MPNQTNPATGQDSPQDNDQTQQAGGSSVGTALKEQEQDQPSAVKKEKEILSEIIRSSEAADEQLKAEVQGAIREAKLAMPEPELAPDVADSGVKAPQSQANEVVTQGTTINLPISEKEYKKGLHQKIAGVVVNKVVVGTSSLFALATWVGRLIKIAHKHTIKVIFKKGGT</sequence>
<organism evidence="2 3">
    <name type="scientific">Candidatus Curtissbacteria bacterium RIFOXYA1_FULL_41_14</name>
    <dbReference type="NCBI Taxonomy" id="1797737"/>
    <lineage>
        <taxon>Bacteria</taxon>
        <taxon>Candidatus Curtissiibacteriota</taxon>
    </lineage>
</organism>
<proteinExistence type="predicted"/>
<protein>
    <submittedName>
        <fullName evidence="2">Uncharacterized protein</fullName>
    </submittedName>
</protein>
<comment type="caution">
    <text evidence="2">The sequence shown here is derived from an EMBL/GenBank/DDBJ whole genome shotgun (WGS) entry which is preliminary data.</text>
</comment>
<feature type="region of interest" description="Disordered" evidence="1">
    <location>
        <begin position="1"/>
        <end position="47"/>
    </location>
</feature>
<reference evidence="2 3" key="1">
    <citation type="journal article" date="2016" name="Nat. Commun.">
        <title>Thousands of microbial genomes shed light on interconnected biogeochemical processes in an aquifer system.</title>
        <authorList>
            <person name="Anantharaman K."/>
            <person name="Brown C.T."/>
            <person name="Hug L.A."/>
            <person name="Sharon I."/>
            <person name="Castelle C.J."/>
            <person name="Probst A.J."/>
            <person name="Thomas B.C."/>
            <person name="Singh A."/>
            <person name="Wilkins M.J."/>
            <person name="Karaoz U."/>
            <person name="Brodie E.L."/>
            <person name="Williams K.H."/>
            <person name="Hubbard S.S."/>
            <person name="Banfield J.F."/>
        </authorList>
    </citation>
    <scope>NUCLEOTIDE SEQUENCE [LARGE SCALE GENOMIC DNA]</scope>
</reference>
<dbReference type="AlphaFoldDB" id="A0A1F5HB75"/>